<name>A0A5J5IW26_9MICO</name>
<gene>
    <name evidence="2" type="ORF">F6B42_05560</name>
</gene>
<keyword evidence="3" id="KW-1185">Reference proteome</keyword>
<feature type="chain" id="PRO_5023918885" evidence="1">
    <location>
        <begin position="27"/>
        <end position="138"/>
    </location>
</feature>
<sequence length="138" mass="14039">MTLRRRSLLPIALAGAIVGLAGCASADAEFAVLDSEAGPEDILPSAFEEPRESATVDDETIRFVGENGDTSLWIARSTESDSGMCLLVHPGGGDAFIGCGDATGVTVSDGEETYALVADGASAPGDSTQISENVYALG</sequence>
<reference evidence="3" key="1">
    <citation type="submission" date="2019-09" db="EMBL/GenBank/DDBJ databases">
        <title>Mumia zhuanghuii sp. nov. isolated from the intestinal contents of plateau pika (Ochotona curzoniae) in the Qinghai-Tibet plateau of China.</title>
        <authorList>
            <person name="Tian Z."/>
        </authorList>
    </citation>
    <scope>NUCLEOTIDE SEQUENCE [LARGE SCALE GENOMIC DNA]</scope>
    <source>
        <strain evidence="3">DSM 25564</strain>
    </source>
</reference>
<evidence type="ECO:0000256" key="1">
    <source>
        <dbReference type="SAM" id="SignalP"/>
    </source>
</evidence>
<dbReference type="EMBL" id="VYRZ01000001">
    <property type="protein sequence ID" value="KAA9089909.1"/>
    <property type="molecule type" value="Genomic_DNA"/>
</dbReference>
<comment type="caution">
    <text evidence="2">The sequence shown here is derived from an EMBL/GenBank/DDBJ whole genome shotgun (WGS) entry which is preliminary data.</text>
</comment>
<dbReference type="PROSITE" id="PS51257">
    <property type="entry name" value="PROKAR_LIPOPROTEIN"/>
    <property type="match status" value="1"/>
</dbReference>
<dbReference type="AlphaFoldDB" id="A0A5J5IW26"/>
<evidence type="ECO:0000313" key="3">
    <source>
        <dbReference type="Proteomes" id="UP000327039"/>
    </source>
</evidence>
<dbReference type="InterPro" id="IPR006311">
    <property type="entry name" value="TAT_signal"/>
</dbReference>
<organism evidence="2 3">
    <name type="scientific">Microbacterium radiodurans</name>
    <dbReference type="NCBI Taxonomy" id="661398"/>
    <lineage>
        <taxon>Bacteria</taxon>
        <taxon>Bacillati</taxon>
        <taxon>Actinomycetota</taxon>
        <taxon>Actinomycetes</taxon>
        <taxon>Micrococcales</taxon>
        <taxon>Microbacteriaceae</taxon>
        <taxon>Microbacterium</taxon>
    </lineage>
</organism>
<dbReference type="OrthoDB" id="5083327at2"/>
<protein>
    <submittedName>
        <fullName evidence="2">Uncharacterized protein</fullName>
    </submittedName>
</protein>
<dbReference type="RefSeq" id="WP_150418539.1">
    <property type="nucleotide sequence ID" value="NZ_VYRZ01000001.1"/>
</dbReference>
<dbReference type="PROSITE" id="PS51318">
    <property type="entry name" value="TAT"/>
    <property type="match status" value="1"/>
</dbReference>
<dbReference type="Proteomes" id="UP000327039">
    <property type="component" value="Unassembled WGS sequence"/>
</dbReference>
<proteinExistence type="predicted"/>
<feature type="signal peptide" evidence="1">
    <location>
        <begin position="1"/>
        <end position="26"/>
    </location>
</feature>
<accession>A0A5J5IW26</accession>
<evidence type="ECO:0000313" key="2">
    <source>
        <dbReference type="EMBL" id="KAA9089909.1"/>
    </source>
</evidence>
<keyword evidence="1" id="KW-0732">Signal</keyword>